<keyword evidence="2" id="KW-0802">TPR repeat</keyword>
<keyword evidence="1" id="KW-0677">Repeat</keyword>
<dbReference type="SUPFAM" id="SSF48452">
    <property type="entry name" value="TPR-like"/>
    <property type="match status" value="1"/>
</dbReference>
<evidence type="ECO:0000256" key="1">
    <source>
        <dbReference type="ARBA" id="ARBA00022737"/>
    </source>
</evidence>
<sequence>MNNTSEWKNKIHPNANKNLFYTLINDNNIAKKQIEDYWIYLIKRKLIILDSGIIIDGNIYVVNCKIKLQENVQITNQTFVTQKAIINQQELKQLIVSIQWNMKIHYHIPVLLQDLEDKKKQCLQENLFDNALIYAQQHLQICIDNFGSNHSFVADSYTFLGIICEEWDKKIECYNKALKISLHNFGINHPWIANICNRFGNGYDKNKQDELDITFF</sequence>
<dbReference type="InterPro" id="IPR011990">
    <property type="entry name" value="TPR-like_helical_dom_sf"/>
</dbReference>
<evidence type="ECO:0000313" key="3">
    <source>
        <dbReference type="EMBL" id="ETN98980.1"/>
    </source>
</evidence>
<dbReference type="PANTHER" id="PTHR45641">
    <property type="entry name" value="TETRATRICOPEPTIDE REPEAT PROTEIN (AFU_ORTHOLOGUE AFUA_6G03870)"/>
    <property type="match status" value="1"/>
</dbReference>
<evidence type="ECO:0008006" key="5">
    <source>
        <dbReference type="Google" id="ProtNLM"/>
    </source>
</evidence>
<reference evidence="3 4" key="1">
    <citation type="journal article" date="2013" name="Curr. Biol.">
        <title>The Genome of the Foraminiferan Reticulomyxa filosa.</title>
        <authorList>
            <person name="Glockner G."/>
            <person name="Hulsmann N."/>
            <person name="Schleicher M."/>
            <person name="Noegel A.A."/>
            <person name="Eichinger L."/>
            <person name="Gallinger C."/>
            <person name="Pawlowski J."/>
            <person name="Sierra R."/>
            <person name="Euteneuer U."/>
            <person name="Pillet L."/>
            <person name="Moustafa A."/>
            <person name="Platzer M."/>
            <person name="Groth M."/>
            <person name="Szafranski K."/>
            <person name="Schliwa M."/>
        </authorList>
    </citation>
    <scope>NUCLEOTIDE SEQUENCE [LARGE SCALE GENOMIC DNA]</scope>
</reference>
<comment type="caution">
    <text evidence="3">The sequence shown here is derived from an EMBL/GenBank/DDBJ whole genome shotgun (WGS) entry which is preliminary data.</text>
</comment>
<proteinExistence type="predicted"/>
<evidence type="ECO:0000256" key="2">
    <source>
        <dbReference type="ARBA" id="ARBA00022803"/>
    </source>
</evidence>
<organism evidence="3 4">
    <name type="scientific">Reticulomyxa filosa</name>
    <dbReference type="NCBI Taxonomy" id="46433"/>
    <lineage>
        <taxon>Eukaryota</taxon>
        <taxon>Sar</taxon>
        <taxon>Rhizaria</taxon>
        <taxon>Retaria</taxon>
        <taxon>Foraminifera</taxon>
        <taxon>Monothalamids</taxon>
        <taxon>Reticulomyxidae</taxon>
        <taxon>Reticulomyxa</taxon>
    </lineage>
</organism>
<dbReference type="AlphaFoldDB" id="X6LCB4"/>
<dbReference type="EMBL" id="ASPP01045239">
    <property type="protein sequence ID" value="ETN98980.1"/>
    <property type="molecule type" value="Genomic_DNA"/>
</dbReference>
<keyword evidence="4" id="KW-1185">Reference proteome</keyword>
<protein>
    <recommendedName>
        <fullName evidence="5">Tetratricopeptide repeat protein</fullName>
    </recommendedName>
</protein>
<dbReference type="PANTHER" id="PTHR45641:SF19">
    <property type="entry name" value="NEPHROCYSTIN-3"/>
    <property type="match status" value="1"/>
</dbReference>
<evidence type="ECO:0000313" key="4">
    <source>
        <dbReference type="Proteomes" id="UP000023152"/>
    </source>
</evidence>
<gene>
    <name evidence="3" type="ORF">RFI_38507</name>
</gene>
<dbReference type="Gene3D" id="1.25.40.10">
    <property type="entry name" value="Tetratricopeptide repeat domain"/>
    <property type="match status" value="1"/>
</dbReference>
<name>X6LCB4_RETFI</name>
<accession>X6LCB4</accession>
<dbReference type="Proteomes" id="UP000023152">
    <property type="component" value="Unassembled WGS sequence"/>
</dbReference>